<evidence type="ECO:0000313" key="8">
    <source>
        <dbReference type="EMBL" id="MBB6430067.1"/>
    </source>
</evidence>
<dbReference type="Proteomes" id="UP000541810">
    <property type="component" value="Unassembled WGS sequence"/>
</dbReference>
<evidence type="ECO:0000256" key="1">
    <source>
        <dbReference type="ARBA" id="ARBA00004651"/>
    </source>
</evidence>
<evidence type="ECO:0000313" key="9">
    <source>
        <dbReference type="Proteomes" id="UP000541810"/>
    </source>
</evidence>
<keyword evidence="5 6" id="KW-0472">Membrane</keyword>
<name>A0A7X0LKM3_9BACT</name>
<dbReference type="EMBL" id="JACHGY010000001">
    <property type="protein sequence ID" value="MBB6430067.1"/>
    <property type="molecule type" value="Genomic_DNA"/>
</dbReference>
<dbReference type="NCBIfam" id="TIGR03954">
    <property type="entry name" value="integ_memb_HG"/>
    <property type="match status" value="1"/>
</dbReference>
<keyword evidence="2" id="KW-1003">Cell membrane</keyword>
<feature type="transmembrane region" description="Helical" evidence="6">
    <location>
        <begin position="71"/>
        <end position="89"/>
    </location>
</feature>
<evidence type="ECO:0000256" key="4">
    <source>
        <dbReference type="ARBA" id="ARBA00022989"/>
    </source>
</evidence>
<feature type="transmembrane region" description="Helical" evidence="6">
    <location>
        <begin position="41"/>
        <end position="65"/>
    </location>
</feature>
<evidence type="ECO:0000256" key="5">
    <source>
        <dbReference type="ARBA" id="ARBA00023136"/>
    </source>
</evidence>
<evidence type="ECO:0000256" key="3">
    <source>
        <dbReference type="ARBA" id="ARBA00022692"/>
    </source>
</evidence>
<dbReference type="Pfam" id="PF12823">
    <property type="entry name" value="DUF3817"/>
    <property type="match status" value="1"/>
</dbReference>
<organism evidence="8 9">
    <name type="scientific">Algisphaera agarilytica</name>
    <dbReference type="NCBI Taxonomy" id="1385975"/>
    <lineage>
        <taxon>Bacteria</taxon>
        <taxon>Pseudomonadati</taxon>
        <taxon>Planctomycetota</taxon>
        <taxon>Phycisphaerae</taxon>
        <taxon>Phycisphaerales</taxon>
        <taxon>Phycisphaeraceae</taxon>
        <taxon>Algisphaera</taxon>
    </lineage>
</organism>
<gene>
    <name evidence="8" type="ORF">HNQ40_001873</name>
</gene>
<sequence length="109" mass="11819">MVVPSGLMRVLRTVGLIEGVSTLLLFCVAMPMKYKAGMDWAVSYVGMAHGLLFILLWLLCAAAWAKGLPTKLTLMTMIGAILPGGPFFMDFKLKRYETETAAAASHPVV</sequence>
<feature type="transmembrane region" description="Helical" evidence="6">
    <location>
        <begin position="6"/>
        <end position="29"/>
    </location>
</feature>
<keyword evidence="3 6" id="KW-0812">Transmembrane</keyword>
<dbReference type="PANTHER" id="PTHR40077">
    <property type="entry name" value="MEMBRANE PROTEIN-RELATED"/>
    <property type="match status" value="1"/>
</dbReference>
<evidence type="ECO:0000256" key="2">
    <source>
        <dbReference type="ARBA" id="ARBA00022475"/>
    </source>
</evidence>
<evidence type="ECO:0000256" key="6">
    <source>
        <dbReference type="SAM" id="Phobius"/>
    </source>
</evidence>
<keyword evidence="4 6" id="KW-1133">Transmembrane helix</keyword>
<evidence type="ECO:0000259" key="7">
    <source>
        <dbReference type="Pfam" id="PF12823"/>
    </source>
</evidence>
<accession>A0A7X0LKM3</accession>
<protein>
    <submittedName>
        <fullName evidence="8">Integral membrane protein</fullName>
    </submittedName>
</protein>
<reference evidence="8 9" key="1">
    <citation type="submission" date="2020-08" db="EMBL/GenBank/DDBJ databases">
        <title>Genomic Encyclopedia of Type Strains, Phase IV (KMG-IV): sequencing the most valuable type-strain genomes for metagenomic binning, comparative biology and taxonomic classification.</title>
        <authorList>
            <person name="Goeker M."/>
        </authorList>
    </citation>
    <scope>NUCLEOTIDE SEQUENCE [LARGE SCALE GENOMIC DNA]</scope>
    <source>
        <strain evidence="8 9">DSM 103725</strain>
    </source>
</reference>
<comment type="caution">
    <text evidence="8">The sequence shown here is derived from an EMBL/GenBank/DDBJ whole genome shotgun (WGS) entry which is preliminary data.</text>
</comment>
<dbReference type="GO" id="GO:0005886">
    <property type="term" value="C:plasma membrane"/>
    <property type="evidence" value="ECO:0007669"/>
    <property type="project" value="UniProtKB-SubCell"/>
</dbReference>
<dbReference type="PANTHER" id="PTHR40077:SF1">
    <property type="entry name" value="MEMBRANE PROTEIN"/>
    <property type="match status" value="1"/>
</dbReference>
<dbReference type="InterPro" id="IPR023845">
    <property type="entry name" value="DUF3817_TM"/>
</dbReference>
<comment type="subcellular location">
    <subcellularLocation>
        <location evidence="1">Cell membrane</location>
        <topology evidence="1">Multi-pass membrane protein</topology>
    </subcellularLocation>
</comment>
<feature type="domain" description="DUF3817" evidence="7">
    <location>
        <begin position="9"/>
        <end position="95"/>
    </location>
</feature>
<dbReference type="AlphaFoldDB" id="A0A7X0LKM3"/>
<keyword evidence="9" id="KW-1185">Reference proteome</keyword>
<proteinExistence type="predicted"/>